<name>A0A370K9E1_9GAMM</name>
<protein>
    <recommendedName>
        <fullName evidence="1">Lipocalin-like domain-containing protein</fullName>
    </recommendedName>
</protein>
<reference evidence="2 3" key="1">
    <citation type="submission" date="2018-07" db="EMBL/GenBank/DDBJ databases">
        <title>Dyella solisilvae sp. nov., isolated from the pine and broad-leaved mixed forest soil.</title>
        <authorList>
            <person name="Gao Z."/>
            <person name="Qiu L."/>
        </authorList>
    </citation>
    <scope>NUCLEOTIDE SEQUENCE [LARGE SCALE GENOMIC DNA]</scope>
    <source>
        <strain evidence="2 3">DHG54</strain>
    </source>
</reference>
<evidence type="ECO:0000259" key="1">
    <source>
        <dbReference type="Pfam" id="PF13924"/>
    </source>
</evidence>
<keyword evidence="3" id="KW-1185">Reference proteome</keyword>
<gene>
    <name evidence="2" type="ORF">DVT68_11120</name>
</gene>
<evidence type="ECO:0000313" key="3">
    <source>
        <dbReference type="Proteomes" id="UP000254711"/>
    </source>
</evidence>
<dbReference type="OrthoDB" id="118834at2"/>
<accession>A0A370K9E1</accession>
<evidence type="ECO:0000313" key="2">
    <source>
        <dbReference type="EMBL" id="RDI99266.1"/>
    </source>
</evidence>
<dbReference type="Pfam" id="PF13924">
    <property type="entry name" value="Lipocalin_5"/>
    <property type="match status" value="1"/>
</dbReference>
<dbReference type="Proteomes" id="UP000254711">
    <property type="component" value="Unassembled WGS sequence"/>
</dbReference>
<sequence length="234" mass="25303">MSLKRFMSSSPASEGVSRMIFKSNLKVNQYSGQLSKPDRRVTIQSSAPTGGVPMSFAKPMLVVCLMAAIAAPPVLAAQDAMKPAVSGSPGMVPKELVGAWTLVRCDNVYPDGHRVELYGPNPTGMWLIDAQGDYMMQIVRAKRMPFAANDKSKGTPEEYRAASLDTNAHYGHVSADGNVLHGEIIHASFPNWDGRISDSSYTIHGDELTYRVAKPSSGTGEGAHGEVVWRRVHS</sequence>
<proteinExistence type="predicted"/>
<dbReference type="EMBL" id="QQSY01000002">
    <property type="protein sequence ID" value="RDI99266.1"/>
    <property type="molecule type" value="Genomic_DNA"/>
</dbReference>
<dbReference type="RefSeq" id="WP_114825348.1">
    <property type="nucleotide sequence ID" value="NZ_QQSY01000002.1"/>
</dbReference>
<dbReference type="AlphaFoldDB" id="A0A370K9E1"/>
<organism evidence="2 3">
    <name type="scientific">Dyella solisilvae</name>
    <dbReference type="NCBI Taxonomy" id="1920168"/>
    <lineage>
        <taxon>Bacteria</taxon>
        <taxon>Pseudomonadati</taxon>
        <taxon>Pseudomonadota</taxon>
        <taxon>Gammaproteobacteria</taxon>
        <taxon>Lysobacterales</taxon>
        <taxon>Rhodanobacteraceae</taxon>
        <taxon>Dyella</taxon>
    </lineage>
</organism>
<dbReference type="InterPro" id="IPR024311">
    <property type="entry name" value="Lipocalin-like"/>
</dbReference>
<feature type="domain" description="Lipocalin-like" evidence="1">
    <location>
        <begin position="97"/>
        <end position="232"/>
    </location>
</feature>
<comment type="caution">
    <text evidence="2">The sequence shown here is derived from an EMBL/GenBank/DDBJ whole genome shotgun (WGS) entry which is preliminary data.</text>
</comment>